<evidence type="ECO:0000256" key="7">
    <source>
        <dbReference type="SAM" id="Phobius"/>
    </source>
</evidence>
<feature type="transmembrane region" description="Helical" evidence="7">
    <location>
        <begin position="981"/>
        <end position="1000"/>
    </location>
</feature>
<dbReference type="OrthoDB" id="9876900at2759"/>
<feature type="compositionally biased region" description="Polar residues" evidence="6">
    <location>
        <begin position="103"/>
        <end position="115"/>
    </location>
</feature>
<evidence type="ECO:0000256" key="1">
    <source>
        <dbReference type="ARBA" id="ARBA00004236"/>
    </source>
</evidence>
<dbReference type="Proteomes" id="UP000076871">
    <property type="component" value="Unassembled WGS sequence"/>
</dbReference>
<dbReference type="GO" id="GO:0085029">
    <property type="term" value="P:extracellular matrix assembly"/>
    <property type="evidence" value="ECO:0007669"/>
    <property type="project" value="TreeGrafter"/>
</dbReference>
<sequence length="1270" mass="140674">MYTRASRNDSQGADFQQPEPSYFSSRSKSPYSSAATTPQRSRVTTPSGDVDEQSQLLTPSGRPKFFRFSSKTKVPSLAKPASQDKGKSKLQVRWRGGDRRLNSSDSTYANDSASETEIAVPLAKDYISTAVDLSPTESISSNDKKLDSKNPETTFDDSPILPSIEDIAADDDDVPIKSTADVHDEEAVRRPVITQDFAMPTSGAHAIPLPPLSRQSSAKWADRLRQRSSASPLPRTSSTSCITSVALPTLAVPQPVKASTLARSNSAFSSTPDLRRSFSTSLRSQSQSRPASRNLDEAIDFDRIRSPAPLSRSVSVVDLHNPFSDSREILVEQRDAQPNLHPYVSISPEGSSQSSDSLNTSVDIESESDDESDDEYDEELGPPPDVPPALEYVDPEIECVAPSASTATLPLAEQQLLDQPEAQHPWTTPPYNIVEREPPSFNRWIAGFKISISLGVVISLLVGYGLRLKIVRVGPWSFGMYGLLLVVDFIVQTIAASFNRRSVVKVTKASPIVKAVAERLEVQDQLPLTNPKPLPECSIAVVGYREDEEAWTACLKSLQAQEYPIKHIIGVVDGNDGPDLDMANAFGKAFPEEQRLISHLPVLLSVMYKEKYWEHMNSLAHPPLTRWEHVKMWFTQKSRPGQQEAHEVAWNHMLNYVHSKATEERWADWKGICFSQPHGHKRHAMFTAFVVGAYALGTKDAMLTTDSDTYVYPDAVKNMMALLFSDSRLAGVTGDVRIWNKSDSFLALMSSIRYWFAFNVERACQSAFGCVGCLSGPLGLYKCSDLMSVLGPWILQTFLGKETTFGDDRHLTNRILSLGHKTGYTQLAMCDSDTPAGYVRWVKQQTRWSKSFFREAYWFPKSFAYHRFWLTVETTKQFLYPMVLTATVVSMLYKPSSWIRPLIWLATMFGVALIKSIYGVICLRDPRQFLFGVYGVMYFFGLLPSKLFACFTVHITNWGTSARSKSEFARPESFLSRTTHIGHLVVWYLVLTIGLAYFLATIFHQPLFWFVGILGGVLTFQAYSDVIIGETKYGIYMLRKKMKERREARVSTEDVDVEKVAGKKSSKRLGLKKLRRGKRAEKEKQAISIAPVTAEDGASEVAVPESETGPEVILGAPDARVSIVTPTLENTSAEPATSHTAPPTIFISLPPSDEREDYFSQVFTEPRKVSLASSATAVDTGISRRPSLAPTITDVADSRKVSVASTSTMVDSELPMTPAEDRKMGLGAIALAKSINARLGRSSGNGGKRLTMIEDVEGELPFTPGAMVVY</sequence>
<feature type="region of interest" description="Disordered" evidence="6">
    <location>
        <begin position="131"/>
        <end position="162"/>
    </location>
</feature>
<feature type="region of interest" description="Disordered" evidence="6">
    <location>
        <begin position="1"/>
        <end position="115"/>
    </location>
</feature>
<dbReference type="STRING" id="1314785.A0A165CRN7"/>
<dbReference type="SUPFAM" id="SSF53448">
    <property type="entry name" value="Nucleotide-diphospho-sugar transferases"/>
    <property type="match status" value="1"/>
</dbReference>
<evidence type="ECO:0000313" key="9">
    <source>
        <dbReference type="Proteomes" id="UP000076871"/>
    </source>
</evidence>
<evidence type="ECO:0000313" key="8">
    <source>
        <dbReference type="EMBL" id="KZT03310.1"/>
    </source>
</evidence>
<dbReference type="PANTHER" id="PTHR22913">
    <property type="entry name" value="HYALURONAN SYNTHASE"/>
    <property type="match status" value="1"/>
</dbReference>
<dbReference type="AlphaFoldDB" id="A0A165CRN7"/>
<feature type="compositionally biased region" description="Polar residues" evidence="6">
    <location>
        <begin position="348"/>
        <end position="362"/>
    </location>
</feature>
<keyword evidence="2" id="KW-1003">Cell membrane</keyword>
<protein>
    <submittedName>
        <fullName evidence="8">Glycosyltransferase family 2 protein</fullName>
    </submittedName>
</protein>
<dbReference type="RefSeq" id="XP_040761050.1">
    <property type="nucleotide sequence ID" value="XM_040902219.1"/>
</dbReference>
<dbReference type="GO" id="GO:0030213">
    <property type="term" value="P:hyaluronan biosynthetic process"/>
    <property type="evidence" value="ECO:0007669"/>
    <property type="project" value="TreeGrafter"/>
</dbReference>
<keyword evidence="7" id="KW-0812">Transmembrane</keyword>
<feature type="compositionally biased region" description="Polar residues" evidence="6">
    <location>
        <begin position="227"/>
        <end position="239"/>
    </location>
</feature>
<reference evidence="8 9" key="1">
    <citation type="journal article" date="2016" name="Mol. Biol. Evol.">
        <title>Comparative Genomics of Early-Diverging Mushroom-Forming Fungi Provides Insights into the Origins of Lignocellulose Decay Capabilities.</title>
        <authorList>
            <person name="Nagy L.G."/>
            <person name="Riley R."/>
            <person name="Tritt A."/>
            <person name="Adam C."/>
            <person name="Daum C."/>
            <person name="Floudas D."/>
            <person name="Sun H."/>
            <person name="Yadav J.S."/>
            <person name="Pangilinan J."/>
            <person name="Larsson K.H."/>
            <person name="Matsuura K."/>
            <person name="Barry K."/>
            <person name="Labutti K."/>
            <person name="Kuo R."/>
            <person name="Ohm R.A."/>
            <person name="Bhattacharya S.S."/>
            <person name="Shirouzu T."/>
            <person name="Yoshinaga Y."/>
            <person name="Martin F.M."/>
            <person name="Grigoriev I.V."/>
            <person name="Hibbett D.S."/>
        </authorList>
    </citation>
    <scope>NUCLEOTIDE SEQUENCE [LARGE SCALE GENOMIC DNA]</scope>
    <source>
        <strain evidence="8 9">93-53</strain>
    </source>
</reference>
<feature type="transmembrane region" description="Helical" evidence="7">
    <location>
        <begin position="478"/>
        <end position="498"/>
    </location>
</feature>
<evidence type="ECO:0000256" key="3">
    <source>
        <dbReference type="ARBA" id="ARBA00022676"/>
    </source>
</evidence>
<evidence type="ECO:0000256" key="2">
    <source>
        <dbReference type="ARBA" id="ARBA00022475"/>
    </source>
</evidence>
<feature type="compositionally biased region" description="Polar residues" evidence="6">
    <location>
        <begin position="261"/>
        <end position="272"/>
    </location>
</feature>
<organism evidence="8 9">
    <name type="scientific">Laetiporus sulphureus 93-53</name>
    <dbReference type="NCBI Taxonomy" id="1314785"/>
    <lineage>
        <taxon>Eukaryota</taxon>
        <taxon>Fungi</taxon>
        <taxon>Dikarya</taxon>
        <taxon>Basidiomycota</taxon>
        <taxon>Agaricomycotina</taxon>
        <taxon>Agaricomycetes</taxon>
        <taxon>Polyporales</taxon>
        <taxon>Laetiporus</taxon>
    </lineage>
</organism>
<feature type="region of interest" description="Disordered" evidence="6">
    <location>
        <begin position="260"/>
        <end position="295"/>
    </location>
</feature>
<dbReference type="Pfam" id="PF03142">
    <property type="entry name" value="Chitin_synth_2"/>
    <property type="match status" value="1"/>
</dbReference>
<feature type="transmembrane region" description="Helical" evidence="7">
    <location>
        <begin position="444"/>
        <end position="466"/>
    </location>
</feature>
<dbReference type="Gene3D" id="3.90.550.10">
    <property type="entry name" value="Spore Coat Polysaccharide Biosynthesis Protein SpsA, Chain A"/>
    <property type="match status" value="1"/>
</dbReference>
<keyword evidence="5 7" id="KW-0472">Membrane</keyword>
<feature type="region of interest" description="Disordered" evidence="6">
    <location>
        <begin position="201"/>
        <end position="239"/>
    </location>
</feature>
<evidence type="ECO:0000256" key="4">
    <source>
        <dbReference type="ARBA" id="ARBA00022679"/>
    </source>
</evidence>
<proteinExistence type="predicted"/>
<feature type="compositionally biased region" description="Low complexity" evidence="6">
    <location>
        <begin position="277"/>
        <end position="289"/>
    </location>
</feature>
<gene>
    <name evidence="8" type="ORF">LAESUDRAFT_373322</name>
</gene>
<evidence type="ECO:0000256" key="5">
    <source>
        <dbReference type="ARBA" id="ARBA00023136"/>
    </source>
</evidence>
<feature type="region of interest" description="Disordered" evidence="6">
    <location>
        <begin position="340"/>
        <end position="389"/>
    </location>
</feature>
<feature type="transmembrane region" description="Helical" evidence="7">
    <location>
        <begin position="902"/>
        <end position="921"/>
    </location>
</feature>
<dbReference type="GeneID" id="63819250"/>
<comment type="subcellular location">
    <subcellularLocation>
        <location evidence="1">Cell membrane</location>
    </subcellularLocation>
</comment>
<dbReference type="GO" id="GO:0005886">
    <property type="term" value="C:plasma membrane"/>
    <property type="evidence" value="ECO:0007669"/>
    <property type="project" value="UniProtKB-SubCell"/>
</dbReference>
<dbReference type="EMBL" id="KV427645">
    <property type="protein sequence ID" value="KZT03310.1"/>
    <property type="molecule type" value="Genomic_DNA"/>
</dbReference>
<dbReference type="GO" id="GO:0050501">
    <property type="term" value="F:hyaluronan synthase activity"/>
    <property type="evidence" value="ECO:0007669"/>
    <property type="project" value="TreeGrafter"/>
</dbReference>
<feature type="compositionally biased region" description="Polar residues" evidence="6">
    <location>
        <begin position="34"/>
        <end position="58"/>
    </location>
</feature>
<keyword evidence="7" id="KW-1133">Transmembrane helix</keyword>
<feature type="transmembrane region" description="Helical" evidence="7">
    <location>
        <begin position="1006"/>
        <end position="1028"/>
    </location>
</feature>
<feature type="transmembrane region" description="Helical" evidence="7">
    <location>
        <begin position="933"/>
        <end position="960"/>
    </location>
</feature>
<accession>A0A165CRN7</accession>
<dbReference type="PANTHER" id="PTHR22913:SF12">
    <property type="entry name" value="MANNURONAN SYNTHASE"/>
    <property type="match status" value="1"/>
</dbReference>
<dbReference type="InterPro" id="IPR029044">
    <property type="entry name" value="Nucleotide-diphossugar_trans"/>
</dbReference>
<feature type="compositionally biased region" description="Acidic residues" evidence="6">
    <location>
        <begin position="364"/>
        <end position="380"/>
    </location>
</feature>
<keyword evidence="4 8" id="KW-0808">Transferase</keyword>
<keyword evidence="9" id="KW-1185">Reference proteome</keyword>
<dbReference type="InParanoid" id="A0A165CRN7"/>
<evidence type="ECO:0000256" key="6">
    <source>
        <dbReference type="SAM" id="MobiDB-lite"/>
    </source>
</evidence>
<feature type="compositionally biased region" description="Low complexity" evidence="6">
    <location>
        <begin position="20"/>
        <end position="33"/>
    </location>
</feature>
<keyword evidence="3" id="KW-0328">Glycosyltransferase</keyword>
<name>A0A165CRN7_9APHY</name>